<dbReference type="AlphaFoldDB" id="A0A2U1PBR9"/>
<dbReference type="GO" id="GO:0009055">
    <property type="term" value="F:electron transfer activity"/>
    <property type="evidence" value="ECO:0007669"/>
    <property type="project" value="InterPro"/>
</dbReference>
<evidence type="ECO:0000256" key="1">
    <source>
        <dbReference type="SAM" id="MobiDB-lite"/>
    </source>
</evidence>
<gene>
    <name evidence="3" type="ORF">CTI12_AA177460</name>
</gene>
<dbReference type="InterPro" id="IPR039391">
    <property type="entry name" value="Phytocyanin-like"/>
</dbReference>
<organism evidence="3 4">
    <name type="scientific">Artemisia annua</name>
    <name type="common">Sweet wormwood</name>
    <dbReference type="NCBI Taxonomy" id="35608"/>
    <lineage>
        <taxon>Eukaryota</taxon>
        <taxon>Viridiplantae</taxon>
        <taxon>Streptophyta</taxon>
        <taxon>Embryophyta</taxon>
        <taxon>Tracheophyta</taxon>
        <taxon>Spermatophyta</taxon>
        <taxon>Magnoliopsida</taxon>
        <taxon>eudicotyledons</taxon>
        <taxon>Gunneridae</taxon>
        <taxon>Pentapetalae</taxon>
        <taxon>asterids</taxon>
        <taxon>campanulids</taxon>
        <taxon>Asterales</taxon>
        <taxon>Asteraceae</taxon>
        <taxon>Asteroideae</taxon>
        <taxon>Anthemideae</taxon>
        <taxon>Artemisiinae</taxon>
        <taxon>Artemisia</taxon>
    </lineage>
</organism>
<dbReference type="STRING" id="35608.A0A2U1PBR9"/>
<reference evidence="3 4" key="1">
    <citation type="journal article" date="2018" name="Mol. Plant">
        <title>The genome of Artemisia annua provides insight into the evolution of Asteraceae family and artemisinin biosynthesis.</title>
        <authorList>
            <person name="Shen Q."/>
            <person name="Zhang L."/>
            <person name="Liao Z."/>
            <person name="Wang S."/>
            <person name="Yan T."/>
            <person name="Shi P."/>
            <person name="Liu M."/>
            <person name="Fu X."/>
            <person name="Pan Q."/>
            <person name="Wang Y."/>
            <person name="Lv Z."/>
            <person name="Lu X."/>
            <person name="Zhang F."/>
            <person name="Jiang W."/>
            <person name="Ma Y."/>
            <person name="Chen M."/>
            <person name="Hao X."/>
            <person name="Li L."/>
            <person name="Tang Y."/>
            <person name="Lv G."/>
            <person name="Zhou Y."/>
            <person name="Sun X."/>
            <person name="Brodelius P.E."/>
            <person name="Rose J.K.C."/>
            <person name="Tang K."/>
        </authorList>
    </citation>
    <scope>NUCLEOTIDE SEQUENCE [LARGE SCALE GENOMIC DNA]</scope>
    <source>
        <strain evidence="4">cv. Huhao1</strain>
        <tissue evidence="3">Leaf</tissue>
    </source>
</reference>
<dbReference type="PROSITE" id="PS51485">
    <property type="entry name" value="PHYTOCYANIN"/>
    <property type="match status" value="1"/>
</dbReference>
<dbReference type="PANTHER" id="PTHR33021:SF213">
    <property type="entry name" value="OS12G0454600 PROTEIN"/>
    <property type="match status" value="1"/>
</dbReference>
<feature type="domain" description="Phytocyanin" evidence="2">
    <location>
        <begin position="58"/>
        <end position="178"/>
    </location>
</feature>
<dbReference type="CDD" id="cd04216">
    <property type="entry name" value="Phytocyanin"/>
    <property type="match status" value="1"/>
</dbReference>
<keyword evidence="4" id="KW-1185">Reference proteome</keyword>
<sequence>MWCTNHLPLIKHTLSKSNIEQISRSNLRFKSHPDPMAPAIHLTLLTLLITTVTVAAYTNHTVGDKAGWLFDPNTNKSSADYTKWAANKTFELGDYLIFNSNTNQTVVLTYNETTFKSCSVDNSSDSDTFIYNKGSNEFNQPLTVEVPLTIQGPNYFFSSASDGIQCQNGMAFGINVTHGVGLPEYLNQPPPPPYVEAPESNDGDVTPPGAGLGGAGANVRWTNCSSIQLFLEMAGEQDLDVGCSGKGPVALDFGAGVIHKDVLVPNITMSHSIEGRECETQQEFCETISATVFRAQEQTINQQPRPAEVVILQDSSRSRPCIWPCKRSFTDMIISVICSFYNEGVSSLEVVLNFDKEKMHLEAEINRLPGQVPTSVRSLSNGLATNVVVHIQVSGFNLHKVLAMAYKIVAPVAWAETRSLGQGAGMGTYAAVWVLIWGLQWVLKGTATGMFGWVWPMKWVLISESEHIDFETVIHIKVQLADIMVIAPFSANTLGKAVKVEKHVEHQGEIATLLK</sequence>
<feature type="region of interest" description="Disordered" evidence="1">
    <location>
        <begin position="192"/>
        <end position="212"/>
    </location>
</feature>
<dbReference type="OrthoDB" id="688954at2759"/>
<dbReference type="InterPro" id="IPR003245">
    <property type="entry name" value="Phytocyanin_dom"/>
</dbReference>
<dbReference type="GO" id="GO:0005886">
    <property type="term" value="C:plasma membrane"/>
    <property type="evidence" value="ECO:0007669"/>
    <property type="project" value="TreeGrafter"/>
</dbReference>
<dbReference type="PANTHER" id="PTHR33021">
    <property type="entry name" value="BLUE COPPER PROTEIN"/>
    <property type="match status" value="1"/>
</dbReference>
<name>A0A2U1PBR9_ARTAN</name>
<evidence type="ECO:0000259" key="2">
    <source>
        <dbReference type="PROSITE" id="PS51485"/>
    </source>
</evidence>
<protein>
    <submittedName>
        <fullName evidence="3">Cupredoxin</fullName>
    </submittedName>
</protein>
<dbReference type="Pfam" id="PF02298">
    <property type="entry name" value="Cu_bind_like"/>
    <property type="match status" value="1"/>
</dbReference>
<dbReference type="FunFam" id="2.60.40.420:FF:000048">
    <property type="entry name" value="Early nodulin-like protein 18"/>
    <property type="match status" value="1"/>
</dbReference>
<dbReference type="InterPro" id="IPR008972">
    <property type="entry name" value="Cupredoxin"/>
</dbReference>
<accession>A0A2U1PBR9</accession>
<evidence type="ECO:0000313" key="3">
    <source>
        <dbReference type="EMBL" id="PWA83188.1"/>
    </source>
</evidence>
<dbReference type="Proteomes" id="UP000245207">
    <property type="component" value="Unassembled WGS sequence"/>
</dbReference>
<dbReference type="SUPFAM" id="SSF49503">
    <property type="entry name" value="Cupredoxins"/>
    <property type="match status" value="1"/>
</dbReference>
<proteinExistence type="predicted"/>
<evidence type="ECO:0000313" key="4">
    <source>
        <dbReference type="Proteomes" id="UP000245207"/>
    </source>
</evidence>
<comment type="caution">
    <text evidence="3">The sequence shown here is derived from an EMBL/GenBank/DDBJ whole genome shotgun (WGS) entry which is preliminary data.</text>
</comment>
<dbReference type="Gene3D" id="2.60.40.420">
    <property type="entry name" value="Cupredoxins - blue copper proteins"/>
    <property type="match status" value="1"/>
</dbReference>
<dbReference type="EMBL" id="PKPP01001380">
    <property type="protein sequence ID" value="PWA83188.1"/>
    <property type="molecule type" value="Genomic_DNA"/>
</dbReference>